<proteinExistence type="predicted"/>
<dbReference type="EMBL" id="BARV01011107">
    <property type="protein sequence ID" value="GAI04032.1"/>
    <property type="molecule type" value="Genomic_DNA"/>
</dbReference>
<dbReference type="Gene3D" id="3.40.50.300">
    <property type="entry name" value="P-loop containing nucleotide triphosphate hydrolases"/>
    <property type="match status" value="1"/>
</dbReference>
<evidence type="ECO:0000259" key="3">
    <source>
        <dbReference type="Pfam" id="PF00493"/>
    </source>
</evidence>
<dbReference type="GO" id="GO:0005524">
    <property type="term" value="F:ATP binding"/>
    <property type="evidence" value="ECO:0007669"/>
    <property type="project" value="UniProtKB-KW"/>
</dbReference>
<dbReference type="InterPro" id="IPR027417">
    <property type="entry name" value="P-loop_NTPase"/>
</dbReference>
<sequence>CDYVSIGDMVSGLTSSRTGITYGLKEHHQKGWQIKIGRYPANTRKLVCIDEIQYIKPRDVRTLGKAMDEGFITIDRITEKSLESMTRLIALANPKEDSVMDELMFGCEGFRDLFDKAIIRRFDLALCLSHSDIKTNELNIENIEIKSEKIPPKMLRDLIFWIWTRPSKSIGIGKKTTQAILEEAIKLSEKFGFALDVPLVAPGDFANKLARLSTAYAALCVSTDEAFKKIIVKPEHVEFVAGLVGYIYSGEAFGLKEYS</sequence>
<evidence type="ECO:0000313" key="4">
    <source>
        <dbReference type="EMBL" id="GAI04032.1"/>
    </source>
</evidence>
<dbReference type="Pfam" id="PF00493">
    <property type="entry name" value="MCM"/>
    <property type="match status" value="1"/>
</dbReference>
<comment type="caution">
    <text evidence="4">The sequence shown here is derived from an EMBL/GenBank/DDBJ whole genome shotgun (WGS) entry which is preliminary data.</text>
</comment>
<evidence type="ECO:0000256" key="2">
    <source>
        <dbReference type="ARBA" id="ARBA00022840"/>
    </source>
</evidence>
<dbReference type="AlphaFoldDB" id="X1KAJ3"/>
<organism evidence="4">
    <name type="scientific">marine sediment metagenome</name>
    <dbReference type="NCBI Taxonomy" id="412755"/>
    <lineage>
        <taxon>unclassified sequences</taxon>
        <taxon>metagenomes</taxon>
        <taxon>ecological metagenomes</taxon>
    </lineage>
</organism>
<dbReference type="GO" id="GO:0003677">
    <property type="term" value="F:DNA binding"/>
    <property type="evidence" value="ECO:0007669"/>
    <property type="project" value="InterPro"/>
</dbReference>
<keyword evidence="2" id="KW-0067">ATP-binding</keyword>
<reference evidence="4" key="1">
    <citation type="journal article" date="2014" name="Front. Microbiol.">
        <title>High frequency of phylogenetically diverse reductive dehalogenase-homologous genes in deep subseafloor sedimentary metagenomes.</title>
        <authorList>
            <person name="Kawai M."/>
            <person name="Futagami T."/>
            <person name="Toyoda A."/>
            <person name="Takaki Y."/>
            <person name="Nishi S."/>
            <person name="Hori S."/>
            <person name="Arai W."/>
            <person name="Tsubouchi T."/>
            <person name="Morono Y."/>
            <person name="Uchiyama I."/>
            <person name="Ito T."/>
            <person name="Fujiyama A."/>
            <person name="Inagaki F."/>
            <person name="Takami H."/>
        </authorList>
    </citation>
    <scope>NUCLEOTIDE SEQUENCE</scope>
    <source>
        <strain evidence="4">Expedition CK06-06</strain>
    </source>
</reference>
<protein>
    <recommendedName>
        <fullName evidence="3">MCM C-terminal AAA(+) ATPase domain-containing protein</fullName>
    </recommendedName>
</protein>
<feature type="non-terminal residue" evidence="4">
    <location>
        <position position="1"/>
    </location>
</feature>
<name>X1KAJ3_9ZZZZ</name>
<dbReference type="SUPFAM" id="SSF52540">
    <property type="entry name" value="P-loop containing nucleoside triphosphate hydrolases"/>
    <property type="match status" value="1"/>
</dbReference>
<dbReference type="InterPro" id="IPR001208">
    <property type="entry name" value="MCM_dom"/>
</dbReference>
<keyword evidence="1" id="KW-0547">Nucleotide-binding</keyword>
<accession>X1KAJ3</accession>
<feature type="domain" description="MCM C-terminal AAA(+) ATPase" evidence="3">
    <location>
        <begin position="5"/>
        <end position="135"/>
    </location>
</feature>
<feature type="non-terminal residue" evidence="4">
    <location>
        <position position="259"/>
    </location>
</feature>
<gene>
    <name evidence="4" type="ORF">S06H3_21214</name>
</gene>
<evidence type="ECO:0000256" key="1">
    <source>
        <dbReference type="ARBA" id="ARBA00022741"/>
    </source>
</evidence>